<dbReference type="Pfam" id="PF00300">
    <property type="entry name" value="His_Phos_1"/>
    <property type="match status" value="2"/>
</dbReference>
<dbReference type="InterPro" id="IPR029033">
    <property type="entry name" value="His_PPase_superfam"/>
</dbReference>
<dbReference type="GO" id="GO:0005759">
    <property type="term" value="C:mitochondrial matrix"/>
    <property type="evidence" value="ECO:0007669"/>
    <property type="project" value="TreeGrafter"/>
</dbReference>
<dbReference type="CDD" id="cd07067">
    <property type="entry name" value="HP_PGM_like"/>
    <property type="match status" value="1"/>
</dbReference>
<reference evidence="2" key="2">
    <citation type="submission" date="2024-04" db="EMBL/GenBank/DDBJ databases">
        <authorList>
            <person name="Chen Y."/>
            <person name="Shah S."/>
            <person name="Dougan E. K."/>
            <person name="Thang M."/>
            <person name="Chan C."/>
        </authorList>
    </citation>
    <scope>NUCLEOTIDE SEQUENCE [LARGE SCALE GENOMIC DNA]</scope>
</reference>
<dbReference type="SUPFAM" id="SSF53254">
    <property type="entry name" value="Phosphoglycerate mutase-like"/>
    <property type="match status" value="1"/>
</dbReference>
<dbReference type="PANTHER" id="PTHR21228">
    <property type="entry name" value="FAST LEU-RICH DOMAIN-CONTAINING"/>
    <property type="match status" value="1"/>
</dbReference>
<dbReference type="Gene3D" id="3.40.50.1240">
    <property type="entry name" value="Phosphoglycerate mutase-like"/>
    <property type="match status" value="1"/>
</dbReference>
<dbReference type="OrthoDB" id="418073at2759"/>
<dbReference type="GO" id="GO:0044528">
    <property type="term" value="P:regulation of mitochondrial mRNA stability"/>
    <property type="evidence" value="ECO:0007669"/>
    <property type="project" value="TreeGrafter"/>
</dbReference>
<protein>
    <submittedName>
        <fullName evidence="1">Uncharacterized protein</fullName>
    </submittedName>
</protein>
<sequence length="1285" mass="142284">MTKLEIEPPNALVYEKKTAFGLVGDQLAPARVTRRPGSRRRLSGADEAKKLTARMKEVNSAAGLIDILDGVVDGPIFNKFHASAAYHSLATWKRRRRLQLADRESTVLPRLHGRVRSMISRKKLGPRECANVFWATAHLSGAVPNVTRLVPALVKVLPEQLETMNPQELSNSLWAVAQLQEVEPLVLQIVPAIVQQIPSRANDMIPQHLSNCLWAAAQLQEGAPDVLKIVPVLVDQILVNAKDMMPQHLSNCLWAAVQLREAEPAVLKTVPAISEEVPSRAEAMIPQALSSVLLAAAQLHSVEPQVLRLVPAVLPQLPIMVERMVPQVLSNCLSALIFLQDSLPELVKPVLLTEDGRRGFVLLAANRLKEMLPSMTSTSDLHIAVPTVVWACARLGVQHDLLLAVAQHLGSKTKVSKLPDWGLCVLAWSFQVLEPELMDFEELLLTEINKRGFTDEKVERSQLGSWEWQEESEEPEELEASENSSCPRSMRWLVPLWFLWTMCIALSQLHHVLSSATALVQRPPGKRSSESEGKILTSKIKGAKSAKKLLAILDKTMDSQTFNKVHASAAYTALTAMKRRGWRRLEGTWDSCVLSRLQGRVRKMICGNQLGCREGANILWAVVHLSEMDPMLPKGLLPALVEVLPSQVRGMNTQHLSNCLWASAQLQEVEPSVLKLVPAISSEIPSKAKDMVPQALSNCFCAAAKLQDAAEEVLKVLPAIVAEIPKKAGDMIPQALTNCLWAAAQLQEVDAGVLRVVPGLVERMPSEAENLKPQELSNCLLATAQLYEVKPLVLQILPVLADQLPLKVQQMNSQALSNCFWSCAQLQHHPQGAAWVPGMLQQILQRLPAAAAQMTPQELSNSVRVAPRLQETVPEVLEVLPVMLEQLKTFPCFRGSLEKKVGSERIWMHLDTMSWWRILHRCGLKRLAVQSAHGSVKPKLFQDREQNGECAITKAKGRWDQMRSDSTGPWYMPRFLGLVLLAMSQCCCFSGLAKFAQRQPSTMVLLRHGEREDYIAQKASAGRGAQWVKESLRPWDPALAPNGQQQAQSAAKRLRQVLETAQLPLPSKIFTSPMLRAVETANFVADEFAVKSLYVEEGLTESVYEHWMRQWAVPGANSDWGGPPHSCMPQGRNTGDPRLVRGTPVAEEDLRPEALEGASKLIPTSGELKLKCGFSRVDESYVSCVPVRDRGYRWGHFETHSEVVERCTEAVRKCMARYPQETLVFVSHGGPTQYCLKEFSGRKYEGSAGMTAMSVLRAAEASWEVVVANDAAHAKAYAVGEETKI</sequence>
<name>A0A9P1DIW9_9DINO</name>
<dbReference type="GO" id="GO:0035770">
    <property type="term" value="C:ribonucleoprotein granule"/>
    <property type="evidence" value="ECO:0007669"/>
    <property type="project" value="TreeGrafter"/>
</dbReference>
<proteinExistence type="predicted"/>
<dbReference type="GO" id="GO:0009507">
    <property type="term" value="C:chloroplast"/>
    <property type="evidence" value="ECO:0007669"/>
    <property type="project" value="GOC"/>
</dbReference>
<organism evidence="1">
    <name type="scientific">Cladocopium goreaui</name>
    <dbReference type="NCBI Taxonomy" id="2562237"/>
    <lineage>
        <taxon>Eukaryota</taxon>
        <taxon>Sar</taxon>
        <taxon>Alveolata</taxon>
        <taxon>Dinophyceae</taxon>
        <taxon>Suessiales</taxon>
        <taxon>Symbiodiniaceae</taxon>
        <taxon>Cladocopium</taxon>
    </lineage>
</organism>
<dbReference type="GO" id="GO:0003723">
    <property type="term" value="F:RNA binding"/>
    <property type="evidence" value="ECO:0007669"/>
    <property type="project" value="TreeGrafter"/>
</dbReference>
<evidence type="ECO:0000313" key="1">
    <source>
        <dbReference type="EMBL" id="CAI4010988.1"/>
    </source>
</evidence>
<dbReference type="GO" id="GO:1901259">
    <property type="term" value="P:chloroplast rRNA processing"/>
    <property type="evidence" value="ECO:0007669"/>
    <property type="project" value="TreeGrafter"/>
</dbReference>
<gene>
    <name evidence="1" type="ORF">C1SCF055_LOCUS36201</name>
</gene>
<dbReference type="SUPFAM" id="SSF48371">
    <property type="entry name" value="ARM repeat"/>
    <property type="match status" value="1"/>
</dbReference>
<dbReference type="PANTHER" id="PTHR21228:SF40">
    <property type="entry name" value="LD45607P"/>
    <property type="match status" value="1"/>
</dbReference>
<dbReference type="InterPro" id="IPR016024">
    <property type="entry name" value="ARM-type_fold"/>
</dbReference>
<dbReference type="GO" id="GO:0000963">
    <property type="term" value="P:mitochondrial RNA processing"/>
    <property type="evidence" value="ECO:0007669"/>
    <property type="project" value="TreeGrafter"/>
</dbReference>
<keyword evidence="3" id="KW-1185">Reference proteome</keyword>
<dbReference type="InterPro" id="IPR013078">
    <property type="entry name" value="His_Pase_superF_clade-1"/>
</dbReference>
<dbReference type="SMART" id="SM00855">
    <property type="entry name" value="PGAM"/>
    <property type="match status" value="1"/>
</dbReference>
<dbReference type="Proteomes" id="UP001152797">
    <property type="component" value="Unassembled WGS sequence"/>
</dbReference>
<dbReference type="EMBL" id="CAMXCT030004990">
    <property type="protein sequence ID" value="CAL4798300.1"/>
    <property type="molecule type" value="Genomic_DNA"/>
</dbReference>
<dbReference type="EMBL" id="CAMXCT020004990">
    <property type="protein sequence ID" value="CAL1164363.1"/>
    <property type="molecule type" value="Genomic_DNA"/>
</dbReference>
<accession>A0A9P1DIW9</accession>
<evidence type="ECO:0000313" key="3">
    <source>
        <dbReference type="Proteomes" id="UP001152797"/>
    </source>
</evidence>
<reference evidence="1" key="1">
    <citation type="submission" date="2022-10" db="EMBL/GenBank/DDBJ databases">
        <authorList>
            <person name="Chen Y."/>
            <person name="Dougan E. K."/>
            <person name="Chan C."/>
            <person name="Rhodes N."/>
            <person name="Thang M."/>
        </authorList>
    </citation>
    <scope>NUCLEOTIDE SEQUENCE</scope>
</reference>
<dbReference type="EMBL" id="CAMXCT010004990">
    <property type="protein sequence ID" value="CAI4010988.1"/>
    <property type="molecule type" value="Genomic_DNA"/>
</dbReference>
<comment type="caution">
    <text evidence="1">The sequence shown here is derived from an EMBL/GenBank/DDBJ whole genome shotgun (WGS) entry which is preliminary data.</text>
</comment>
<dbReference type="InterPro" id="IPR050870">
    <property type="entry name" value="FAST_kinase"/>
</dbReference>
<evidence type="ECO:0000313" key="2">
    <source>
        <dbReference type="EMBL" id="CAL1164363.1"/>
    </source>
</evidence>